<proteinExistence type="predicted"/>
<dbReference type="InterPro" id="IPR045180">
    <property type="entry name" value="La_dom_prot"/>
</dbReference>
<dbReference type="FunFam" id="1.10.10.10:FF:000131">
    <property type="entry name" value="la-related protein 1B isoform X2"/>
    <property type="match status" value="1"/>
</dbReference>
<dbReference type="PANTHER" id="PTHR22792:SF132">
    <property type="entry name" value="LA-RELATED PROTEIN 1"/>
    <property type="match status" value="1"/>
</dbReference>
<dbReference type="InterPro" id="IPR006630">
    <property type="entry name" value="La_HTH"/>
</dbReference>
<sequence length="548" mass="58778">MSRASDLSSPDHAEGASPYGPPSSPAAASPSPEPSRRSSVPAEASGGSASAPPTAENEEHGTGGNAAGDRGKRPAWNVPANGAIEVGPVMGADSWPALSASGSRASARSSSLDSLKVLAEGLSTAAPLGSMMNAYQLKLNANNTNPSSIPNYDVLAPQEPNPNANLMESDVISSSSSYNHGPGAPQRPPILSEMPPVGLDKGHESSPEGLANTGNSNSDQHRSDEFTPQLQRSSNRRRGGYSGNHRGNYSGGTGSSSHHGRYGTRHDQDRGGYDWNSPRGFSGRNPHRSMPLAQQWGQSRPFIRPSPPPPPPPPAMAQFLSMPPHIWPFVSPMGYPEIPPLYYLPPPPPDTLGSMPFITHQVSPVNPSAMFHPSVDHKSFMLVKQIEYYFSPDNLCKDSFLRRNMDDQGWVPISLIAGFNRVKQLTEDIPYILDAVQGSTVVEVQGEKIRRRGDWMRWILSSIPHQYEIASSAQSPRTPDHDSVIAQMHAFGLEEGSSLYGASQIHGNPLSMSQTHNEMPNSRSPSGSIDNQMQDAPAEDGNSQSSLQ</sequence>
<dbReference type="SUPFAM" id="SSF46785">
    <property type="entry name" value="Winged helix' DNA-binding domain"/>
    <property type="match status" value="1"/>
</dbReference>
<feature type="compositionally biased region" description="Low complexity" evidence="3">
    <location>
        <begin position="37"/>
        <end position="55"/>
    </location>
</feature>
<dbReference type="EMBL" id="PYDT01000002">
    <property type="protein sequence ID" value="THU71240.1"/>
    <property type="molecule type" value="Genomic_DNA"/>
</dbReference>
<evidence type="ECO:0000256" key="2">
    <source>
        <dbReference type="PROSITE-ProRule" id="PRU00332"/>
    </source>
</evidence>
<keyword evidence="1 2" id="KW-0694">RNA-binding</keyword>
<evidence type="ECO:0000256" key="1">
    <source>
        <dbReference type="ARBA" id="ARBA00022884"/>
    </source>
</evidence>
<organism evidence="5 6">
    <name type="scientific">Musa balbisiana</name>
    <name type="common">Banana</name>
    <dbReference type="NCBI Taxonomy" id="52838"/>
    <lineage>
        <taxon>Eukaryota</taxon>
        <taxon>Viridiplantae</taxon>
        <taxon>Streptophyta</taxon>
        <taxon>Embryophyta</taxon>
        <taxon>Tracheophyta</taxon>
        <taxon>Spermatophyta</taxon>
        <taxon>Magnoliopsida</taxon>
        <taxon>Liliopsida</taxon>
        <taxon>Zingiberales</taxon>
        <taxon>Musaceae</taxon>
        <taxon>Musa</taxon>
    </lineage>
</organism>
<dbReference type="PROSITE" id="PS50961">
    <property type="entry name" value="HTH_LA"/>
    <property type="match status" value="1"/>
</dbReference>
<comment type="caution">
    <text evidence="5">The sequence shown here is derived from an EMBL/GenBank/DDBJ whole genome shotgun (WGS) entry which is preliminary data.</text>
</comment>
<dbReference type="GO" id="GO:0003723">
    <property type="term" value="F:RNA binding"/>
    <property type="evidence" value="ECO:0007669"/>
    <property type="project" value="UniProtKB-UniRule"/>
</dbReference>
<feature type="region of interest" description="Disordered" evidence="3">
    <location>
        <begin position="1"/>
        <end position="79"/>
    </location>
</feature>
<dbReference type="Pfam" id="PF05383">
    <property type="entry name" value="La"/>
    <property type="match status" value="1"/>
</dbReference>
<accession>A0A4S8K8C1</accession>
<name>A0A4S8K8C1_MUSBA</name>
<dbReference type="InterPro" id="IPR036388">
    <property type="entry name" value="WH-like_DNA-bd_sf"/>
</dbReference>
<evidence type="ECO:0000313" key="6">
    <source>
        <dbReference type="Proteomes" id="UP000317650"/>
    </source>
</evidence>
<dbReference type="InterPro" id="IPR036390">
    <property type="entry name" value="WH_DNA-bd_sf"/>
</dbReference>
<gene>
    <name evidence="5" type="ORF">C4D60_Mb08t33480</name>
</gene>
<feature type="domain" description="HTH La-type RNA-binding" evidence="4">
    <location>
        <begin position="372"/>
        <end position="461"/>
    </location>
</feature>
<evidence type="ECO:0000259" key="4">
    <source>
        <dbReference type="PROSITE" id="PS50961"/>
    </source>
</evidence>
<dbReference type="SMART" id="SM00715">
    <property type="entry name" value="LA"/>
    <property type="match status" value="1"/>
</dbReference>
<dbReference type="PANTHER" id="PTHR22792">
    <property type="entry name" value="LUPUS LA PROTEIN-RELATED"/>
    <property type="match status" value="1"/>
</dbReference>
<feature type="compositionally biased region" description="Polar residues" evidence="3">
    <location>
        <begin position="510"/>
        <end position="534"/>
    </location>
</feature>
<feature type="region of interest" description="Disordered" evidence="3">
    <location>
        <begin position="502"/>
        <end position="548"/>
    </location>
</feature>
<dbReference type="GO" id="GO:0005737">
    <property type="term" value="C:cytoplasm"/>
    <property type="evidence" value="ECO:0007669"/>
    <property type="project" value="UniProtKB-ARBA"/>
</dbReference>
<dbReference type="AlphaFoldDB" id="A0A4S8K8C1"/>
<dbReference type="CDD" id="cd07323">
    <property type="entry name" value="LAM"/>
    <property type="match status" value="1"/>
</dbReference>
<protein>
    <recommendedName>
        <fullName evidence="4">HTH La-type RNA-binding domain-containing protein</fullName>
    </recommendedName>
</protein>
<dbReference type="STRING" id="52838.A0A4S8K8C1"/>
<feature type="region of interest" description="Disordered" evidence="3">
    <location>
        <begin position="143"/>
        <end position="291"/>
    </location>
</feature>
<evidence type="ECO:0000256" key="3">
    <source>
        <dbReference type="SAM" id="MobiDB-lite"/>
    </source>
</evidence>
<dbReference type="Gene3D" id="1.10.10.10">
    <property type="entry name" value="Winged helix-like DNA-binding domain superfamily/Winged helix DNA-binding domain"/>
    <property type="match status" value="1"/>
</dbReference>
<keyword evidence="6" id="KW-1185">Reference proteome</keyword>
<dbReference type="Proteomes" id="UP000317650">
    <property type="component" value="Chromosome 8"/>
</dbReference>
<feature type="compositionally biased region" description="Polar residues" evidence="3">
    <location>
        <begin position="161"/>
        <end position="179"/>
    </location>
</feature>
<evidence type="ECO:0000313" key="5">
    <source>
        <dbReference type="EMBL" id="THU71240.1"/>
    </source>
</evidence>
<reference evidence="5 6" key="1">
    <citation type="journal article" date="2019" name="Nat. Plants">
        <title>Genome sequencing of Musa balbisiana reveals subgenome evolution and function divergence in polyploid bananas.</title>
        <authorList>
            <person name="Yao X."/>
        </authorList>
    </citation>
    <scope>NUCLEOTIDE SEQUENCE [LARGE SCALE GENOMIC DNA]</scope>
    <source>
        <strain evidence="6">cv. DH-PKW</strain>
        <tissue evidence="5">Leaves</tissue>
    </source>
</reference>